<feature type="transmembrane region" description="Helical" evidence="1">
    <location>
        <begin position="237"/>
        <end position="259"/>
    </location>
</feature>
<evidence type="ECO:0000313" key="3">
    <source>
        <dbReference type="Proteomes" id="UP000824890"/>
    </source>
</evidence>
<protein>
    <submittedName>
        <fullName evidence="2">Uncharacterized protein</fullName>
    </submittedName>
</protein>
<feature type="transmembrane region" description="Helical" evidence="1">
    <location>
        <begin position="18"/>
        <end position="38"/>
    </location>
</feature>
<evidence type="ECO:0000256" key="1">
    <source>
        <dbReference type="SAM" id="Phobius"/>
    </source>
</evidence>
<dbReference type="EMBL" id="JAGKQM010000009">
    <property type="protein sequence ID" value="KAH0910897.1"/>
    <property type="molecule type" value="Genomic_DNA"/>
</dbReference>
<feature type="transmembrane region" description="Helical" evidence="1">
    <location>
        <begin position="155"/>
        <end position="180"/>
    </location>
</feature>
<feature type="transmembrane region" description="Helical" evidence="1">
    <location>
        <begin position="122"/>
        <end position="143"/>
    </location>
</feature>
<keyword evidence="1" id="KW-0472">Membrane</keyword>
<comment type="caution">
    <text evidence="2">The sequence shown here is derived from an EMBL/GenBank/DDBJ whole genome shotgun (WGS) entry which is preliminary data.</text>
</comment>
<sequence>MLVVACYLLDMGPPFPSSLFFVIANCTNFGGWLVLGLGSSNGIITKECSLFLMVSSPLVAVTGLSGRFMYRFLDPHHHLMLPSSSNNPVSLRFSLTDWSCVDCSGVFSWTLLWSVYPLVRPFTTVCCLFTTLRSYTFVIFNSLMKLCKTFQGFAYRYFMSVFFLYGICSPSFITYFKLFCFKKDISVIEVLIKGLSKWCSIAYMCVAISRIVNCALAAVLVSRIISLSMIFNSQASFHFAAWLMTLLSCSLNTFSFNGVRIYKT</sequence>
<dbReference type="Proteomes" id="UP000824890">
    <property type="component" value="Unassembled WGS sequence"/>
</dbReference>
<gene>
    <name evidence="2" type="ORF">HID58_034218</name>
</gene>
<keyword evidence="1" id="KW-0812">Transmembrane</keyword>
<name>A0ABQ8C2E5_BRANA</name>
<accession>A0ABQ8C2E5</accession>
<reference evidence="2 3" key="1">
    <citation type="submission" date="2021-05" db="EMBL/GenBank/DDBJ databases">
        <title>Genome Assembly of Synthetic Allotetraploid Brassica napus Reveals Homoeologous Exchanges between Subgenomes.</title>
        <authorList>
            <person name="Davis J.T."/>
        </authorList>
    </citation>
    <scope>NUCLEOTIDE SEQUENCE [LARGE SCALE GENOMIC DNA]</scope>
    <source>
        <strain evidence="3">cv. Da-Ae</strain>
        <tissue evidence="2">Seedling</tissue>
    </source>
</reference>
<feature type="non-terminal residue" evidence="2">
    <location>
        <position position="264"/>
    </location>
</feature>
<organism evidence="2 3">
    <name type="scientific">Brassica napus</name>
    <name type="common">Rape</name>
    <dbReference type="NCBI Taxonomy" id="3708"/>
    <lineage>
        <taxon>Eukaryota</taxon>
        <taxon>Viridiplantae</taxon>
        <taxon>Streptophyta</taxon>
        <taxon>Embryophyta</taxon>
        <taxon>Tracheophyta</taxon>
        <taxon>Spermatophyta</taxon>
        <taxon>Magnoliopsida</taxon>
        <taxon>eudicotyledons</taxon>
        <taxon>Gunneridae</taxon>
        <taxon>Pentapetalae</taxon>
        <taxon>rosids</taxon>
        <taxon>malvids</taxon>
        <taxon>Brassicales</taxon>
        <taxon>Brassicaceae</taxon>
        <taxon>Brassiceae</taxon>
        <taxon>Brassica</taxon>
    </lineage>
</organism>
<feature type="transmembrane region" description="Helical" evidence="1">
    <location>
        <begin position="201"/>
        <end position="225"/>
    </location>
</feature>
<evidence type="ECO:0000313" key="2">
    <source>
        <dbReference type="EMBL" id="KAH0910897.1"/>
    </source>
</evidence>
<proteinExistence type="predicted"/>
<keyword evidence="1" id="KW-1133">Transmembrane helix</keyword>
<keyword evidence="3" id="KW-1185">Reference proteome</keyword>
<feature type="transmembrane region" description="Helical" evidence="1">
    <location>
        <begin position="50"/>
        <end position="73"/>
    </location>
</feature>